<evidence type="ECO:0000256" key="7">
    <source>
        <dbReference type="ARBA" id="ARBA00023180"/>
    </source>
</evidence>
<evidence type="ECO:0000256" key="1">
    <source>
        <dbReference type="ARBA" id="ARBA00001947"/>
    </source>
</evidence>
<dbReference type="CDD" id="cd03858">
    <property type="entry name" value="M14_CP_N-E_like"/>
    <property type="match status" value="1"/>
</dbReference>
<feature type="domain" description="Peptidase M14" evidence="10">
    <location>
        <begin position="29"/>
        <end position="350"/>
    </location>
</feature>
<dbReference type="AlphaFoldDB" id="A0AAN8PBS5"/>
<dbReference type="Gene3D" id="2.60.40.1120">
    <property type="entry name" value="Carboxypeptidase-like, regulatory domain"/>
    <property type="match status" value="1"/>
</dbReference>
<dbReference type="CDD" id="cd11308">
    <property type="entry name" value="Peptidase_M14NE-CP-C_like"/>
    <property type="match status" value="1"/>
</dbReference>
<feature type="active site" description="Proton donor/acceptor" evidence="8">
    <location>
        <position position="320"/>
    </location>
</feature>
<organism evidence="11 12">
    <name type="scientific">Polyplax serrata</name>
    <name type="common">Common mouse louse</name>
    <dbReference type="NCBI Taxonomy" id="468196"/>
    <lineage>
        <taxon>Eukaryota</taxon>
        <taxon>Metazoa</taxon>
        <taxon>Ecdysozoa</taxon>
        <taxon>Arthropoda</taxon>
        <taxon>Hexapoda</taxon>
        <taxon>Insecta</taxon>
        <taxon>Pterygota</taxon>
        <taxon>Neoptera</taxon>
        <taxon>Paraneoptera</taxon>
        <taxon>Psocodea</taxon>
        <taxon>Troctomorpha</taxon>
        <taxon>Phthiraptera</taxon>
        <taxon>Anoplura</taxon>
        <taxon>Polyplacidae</taxon>
        <taxon>Polyplax</taxon>
    </lineage>
</organism>
<comment type="similarity">
    <text evidence="2 8">Belongs to the peptidase M14 family.</text>
</comment>
<evidence type="ECO:0000256" key="5">
    <source>
        <dbReference type="ARBA" id="ARBA00022801"/>
    </source>
</evidence>
<dbReference type="Gene3D" id="3.40.630.10">
    <property type="entry name" value="Zn peptidases"/>
    <property type="match status" value="1"/>
</dbReference>
<dbReference type="Pfam" id="PF00246">
    <property type="entry name" value="Peptidase_M14"/>
    <property type="match status" value="1"/>
</dbReference>
<reference evidence="11 12" key="1">
    <citation type="submission" date="2023-10" db="EMBL/GenBank/DDBJ databases">
        <title>Genomes of two closely related lineages of the louse Polyplax serrata with different host specificities.</title>
        <authorList>
            <person name="Martinu J."/>
            <person name="Tarabai H."/>
            <person name="Stefka J."/>
            <person name="Hypsa V."/>
        </authorList>
    </citation>
    <scope>NUCLEOTIDE SEQUENCE [LARGE SCALE GENOMIC DNA]</scope>
    <source>
        <strain evidence="11">HR10_N</strain>
    </source>
</reference>
<evidence type="ECO:0000259" key="10">
    <source>
        <dbReference type="PROSITE" id="PS52035"/>
    </source>
</evidence>
<name>A0AAN8PBS5_POLSC</name>
<evidence type="ECO:0000256" key="2">
    <source>
        <dbReference type="ARBA" id="ARBA00005988"/>
    </source>
</evidence>
<dbReference type="InterPro" id="IPR057246">
    <property type="entry name" value="CARBOXYPEPT_ZN_1"/>
</dbReference>
<dbReference type="GO" id="GO:0016485">
    <property type="term" value="P:protein processing"/>
    <property type="evidence" value="ECO:0007669"/>
    <property type="project" value="TreeGrafter"/>
</dbReference>
<dbReference type="GO" id="GO:0004181">
    <property type="term" value="F:metallocarboxypeptidase activity"/>
    <property type="evidence" value="ECO:0007669"/>
    <property type="project" value="InterPro"/>
</dbReference>
<evidence type="ECO:0000256" key="9">
    <source>
        <dbReference type="SAM" id="SignalP"/>
    </source>
</evidence>
<evidence type="ECO:0000313" key="12">
    <source>
        <dbReference type="Proteomes" id="UP001372834"/>
    </source>
</evidence>
<dbReference type="PANTHER" id="PTHR11532:SF84">
    <property type="entry name" value="CARBOXYPEPTIDASE M"/>
    <property type="match status" value="1"/>
</dbReference>
<dbReference type="PROSITE" id="PS00133">
    <property type="entry name" value="CARBOXYPEPT_ZN_2"/>
    <property type="match status" value="1"/>
</dbReference>
<evidence type="ECO:0000256" key="4">
    <source>
        <dbReference type="ARBA" id="ARBA00022723"/>
    </source>
</evidence>
<dbReference type="EMBL" id="JAWJWE010000037">
    <property type="protein sequence ID" value="KAK6625535.1"/>
    <property type="molecule type" value="Genomic_DNA"/>
</dbReference>
<gene>
    <name evidence="11" type="ORF">RUM43_005834</name>
</gene>
<dbReference type="GO" id="GO:0005615">
    <property type="term" value="C:extracellular space"/>
    <property type="evidence" value="ECO:0007669"/>
    <property type="project" value="TreeGrafter"/>
</dbReference>
<evidence type="ECO:0000256" key="3">
    <source>
        <dbReference type="ARBA" id="ARBA00022645"/>
    </source>
</evidence>
<keyword evidence="3" id="KW-0645">Protease</keyword>
<feature type="chain" id="PRO_5042945409" description="Peptidase M14 domain-containing protein" evidence="9">
    <location>
        <begin position="17"/>
        <end position="476"/>
    </location>
</feature>
<dbReference type="PRINTS" id="PR00765">
    <property type="entry name" value="CRBOXYPTASEA"/>
</dbReference>
<evidence type="ECO:0000313" key="11">
    <source>
        <dbReference type="EMBL" id="KAK6625535.1"/>
    </source>
</evidence>
<dbReference type="InterPro" id="IPR000834">
    <property type="entry name" value="Peptidase_M14"/>
</dbReference>
<dbReference type="InterPro" id="IPR050753">
    <property type="entry name" value="Peptidase_M14_domain"/>
</dbReference>
<evidence type="ECO:0000256" key="8">
    <source>
        <dbReference type="PROSITE-ProRule" id="PRU01379"/>
    </source>
</evidence>
<accession>A0AAN8PBS5</accession>
<dbReference type="PANTHER" id="PTHR11532">
    <property type="entry name" value="PROTEASE M14 CARBOXYPEPTIDASE"/>
    <property type="match status" value="1"/>
</dbReference>
<protein>
    <recommendedName>
        <fullName evidence="10">Peptidase M14 domain-containing protein</fullName>
    </recommendedName>
</protein>
<dbReference type="SMART" id="SM00631">
    <property type="entry name" value="Zn_pept"/>
    <property type="match status" value="1"/>
</dbReference>
<keyword evidence="3" id="KW-0121">Carboxypeptidase</keyword>
<dbReference type="PROSITE" id="PS00132">
    <property type="entry name" value="CARBOXYPEPT_ZN_1"/>
    <property type="match status" value="1"/>
</dbReference>
<dbReference type="SUPFAM" id="SSF53187">
    <property type="entry name" value="Zn-dependent exopeptidases"/>
    <property type="match status" value="1"/>
</dbReference>
<keyword evidence="7" id="KW-0325">Glycoprotein</keyword>
<dbReference type="Pfam" id="PF13620">
    <property type="entry name" value="CarboxypepD_reg"/>
    <property type="match status" value="1"/>
</dbReference>
<dbReference type="Proteomes" id="UP001372834">
    <property type="component" value="Unassembled WGS sequence"/>
</dbReference>
<dbReference type="InterPro" id="IPR057247">
    <property type="entry name" value="CARBOXYPEPT_ZN_2"/>
</dbReference>
<dbReference type="GO" id="GO:0008270">
    <property type="term" value="F:zinc ion binding"/>
    <property type="evidence" value="ECO:0007669"/>
    <property type="project" value="InterPro"/>
</dbReference>
<keyword evidence="5" id="KW-0378">Hydrolase</keyword>
<dbReference type="GO" id="GO:0006518">
    <property type="term" value="P:peptide metabolic process"/>
    <property type="evidence" value="ECO:0007669"/>
    <property type="project" value="TreeGrafter"/>
</dbReference>
<proteinExistence type="inferred from homology"/>
<evidence type="ECO:0000256" key="6">
    <source>
        <dbReference type="ARBA" id="ARBA00022833"/>
    </source>
</evidence>
<dbReference type="InterPro" id="IPR008969">
    <property type="entry name" value="CarboxyPept-like_regulatory"/>
</dbReference>
<dbReference type="PROSITE" id="PS52035">
    <property type="entry name" value="PEPTIDASE_M14"/>
    <property type="match status" value="1"/>
</dbReference>
<sequence>MFLLLLLVLLAPSLDGIQVTPAPRRTAPSYHSYEQMTRFLNEIARNHSDFVTLYSVGRSVEQRELWVLRIRAPGSPVLGLPHIKLIGNIHGNEPVGRELILNMADYLLKNYKTNEEVKWILDRTIIHLLPSMNPDGFERSREGDCYNGPGRENRNFVDLNRSFPDQFKLNTIPPQPETIAIAHWLTQVPFVLSISFHGGALVANYPYDSNPGVDDHGLLEEILRNVSKGENLLDLWKKLSPDEQDLLVPEESLTPDDDVFKYLAKTYSHNHLTMYQGKTCNNNQPSFPGGITNGAAWYAFNGGMQDFNYVAHGCMELTLEVSCCKYPQAVHLPRLWNENRKAMLEFLKQSQLGVRGLILDKVTSAYIPDALLHIAGRHIPFTSSKNGEFWRVLLPGHYILTVAAHGYHSQSFPFTVQTPNSTYPTSTWLNIYLQPVDPLISESSSNHVQMTSSSDRGLCLTLLVFLSTCVTVQFWS</sequence>
<keyword evidence="9" id="KW-0732">Signal</keyword>
<comment type="caution">
    <text evidence="11">The sequence shown here is derived from an EMBL/GenBank/DDBJ whole genome shotgun (WGS) entry which is preliminary data.</text>
</comment>
<keyword evidence="4" id="KW-0479">Metal-binding</keyword>
<dbReference type="SUPFAM" id="SSF49464">
    <property type="entry name" value="Carboxypeptidase regulatory domain-like"/>
    <property type="match status" value="1"/>
</dbReference>
<feature type="signal peptide" evidence="9">
    <location>
        <begin position="1"/>
        <end position="16"/>
    </location>
</feature>
<keyword evidence="6" id="KW-0862">Zinc</keyword>
<comment type="cofactor">
    <cofactor evidence="1">
        <name>Zn(2+)</name>
        <dbReference type="ChEBI" id="CHEBI:29105"/>
    </cofactor>
</comment>